<geneLocation type="plasmid" evidence="2">
    <name>pK195_rmpA2</name>
</geneLocation>
<keyword evidence="1" id="KW-0472">Membrane</keyword>
<reference evidence="2" key="1">
    <citation type="submission" date="2018-12" db="EMBL/GenBank/DDBJ databases">
        <authorList>
            <person name="Liu L."/>
        </authorList>
    </citation>
    <scope>NUCLEOTIDE SEQUENCE</scope>
    <source>
        <strain evidence="2">K195</strain>
        <plasmid evidence="2">pK195_rmpA2</plasmid>
    </source>
</reference>
<keyword evidence="1" id="KW-0812">Transmembrane</keyword>
<sequence length="90" mass="10471">MLNDDYDGGKKLIPVFQEHLNRGTRGVESLLAEQIMFCNKLLLTKNDRLPFYHVCATFASSHTFWLLVLSYFPLRVMLFEFWQEAGIIAT</sequence>
<dbReference type="EMBL" id="MK347228">
    <property type="protein sequence ID" value="QIQ14034.1"/>
    <property type="molecule type" value="Genomic_DNA"/>
</dbReference>
<proteinExistence type="predicted"/>
<feature type="transmembrane region" description="Helical" evidence="1">
    <location>
        <begin position="51"/>
        <end position="72"/>
    </location>
</feature>
<protein>
    <submittedName>
        <fullName evidence="2">Uncharacterized protein</fullName>
    </submittedName>
</protein>
<keyword evidence="1" id="KW-1133">Transmembrane helix</keyword>
<keyword evidence="2" id="KW-0614">Plasmid</keyword>
<evidence type="ECO:0000313" key="2">
    <source>
        <dbReference type="EMBL" id="QIQ14034.1"/>
    </source>
</evidence>
<name>A0A6G9HSI7_KLEPN</name>
<accession>A0A6G9HSI7</accession>
<organism evidence="2">
    <name type="scientific">Klebsiella pneumoniae</name>
    <dbReference type="NCBI Taxonomy" id="573"/>
    <lineage>
        <taxon>Bacteria</taxon>
        <taxon>Pseudomonadati</taxon>
        <taxon>Pseudomonadota</taxon>
        <taxon>Gammaproteobacteria</taxon>
        <taxon>Enterobacterales</taxon>
        <taxon>Enterobacteriaceae</taxon>
        <taxon>Klebsiella/Raoultella group</taxon>
        <taxon>Klebsiella</taxon>
        <taxon>Klebsiella pneumoniae complex</taxon>
    </lineage>
</organism>
<evidence type="ECO:0000256" key="1">
    <source>
        <dbReference type="SAM" id="Phobius"/>
    </source>
</evidence>
<dbReference type="AlphaFoldDB" id="A0A6G9HSI7"/>